<evidence type="ECO:0000313" key="1">
    <source>
        <dbReference type="EMBL" id="RNA12325.1"/>
    </source>
</evidence>
<organism evidence="1 2">
    <name type="scientific">Brachionus plicatilis</name>
    <name type="common">Marine rotifer</name>
    <name type="synonym">Brachionus muelleri</name>
    <dbReference type="NCBI Taxonomy" id="10195"/>
    <lineage>
        <taxon>Eukaryota</taxon>
        <taxon>Metazoa</taxon>
        <taxon>Spiralia</taxon>
        <taxon>Gnathifera</taxon>
        <taxon>Rotifera</taxon>
        <taxon>Eurotatoria</taxon>
        <taxon>Monogononta</taxon>
        <taxon>Pseudotrocha</taxon>
        <taxon>Ploima</taxon>
        <taxon>Brachionidae</taxon>
        <taxon>Brachionus</taxon>
    </lineage>
</organism>
<dbReference type="Proteomes" id="UP000276133">
    <property type="component" value="Unassembled WGS sequence"/>
</dbReference>
<gene>
    <name evidence="1" type="ORF">BpHYR1_041800</name>
</gene>
<reference evidence="1 2" key="1">
    <citation type="journal article" date="2018" name="Sci. Rep.">
        <title>Genomic signatures of local adaptation to the degree of environmental predictability in rotifers.</title>
        <authorList>
            <person name="Franch-Gras L."/>
            <person name="Hahn C."/>
            <person name="Garcia-Roger E.M."/>
            <person name="Carmona M.J."/>
            <person name="Serra M."/>
            <person name="Gomez A."/>
        </authorList>
    </citation>
    <scope>NUCLEOTIDE SEQUENCE [LARGE SCALE GENOMIC DNA]</scope>
    <source>
        <strain evidence="1">HYR1</strain>
    </source>
</reference>
<sequence>MIKQLNFGTLTKESLQKHFMGIDIVLIVLQF</sequence>
<evidence type="ECO:0000313" key="2">
    <source>
        <dbReference type="Proteomes" id="UP000276133"/>
    </source>
</evidence>
<dbReference type="EMBL" id="REGN01005717">
    <property type="protein sequence ID" value="RNA12325.1"/>
    <property type="molecule type" value="Genomic_DNA"/>
</dbReference>
<keyword evidence="2" id="KW-1185">Reference proteome</keyword>
<name>A0A3M7QMV7_BRAPC</name>
<accession>A0A3M7QMV7</accession>
<protein>
    <submittedName>
        <fullName evidence="1">Uncharacterized protein</fullName>
    </submittedName>
</protein>
<dbReference type="AlphaFoldDB" id="A0A3M7QMV7"/>
<comment type="caution">
    <text evidence="1">The sequence shown here is derived from an EMBL/GenBank/DDBJ whole genome shotgun (WGS) entry which is preliminary data.</text>
</comment>
<proteinExistence type="predicted"/>